<dbReference type="EMBL" id="QXFH01000068">
    <property type="protein sequence ID" value="RIV36007.1"/>
    <property type="molecule type" value="Genomic_DNA"/>
</dbReference>
<sequence length="112" mass="12862">MGDVLYYQGDFTWAITHDIKKVDLNKISEGITSTFPITESSRAQLFKIADKLIYTSSENALSPVNNFYEFNPTGMDPLILTDVFLFPKNFRTVENFVYFSISNDPMRFANLI</sequence>
<accession>A0A3A1NG06</accession>
<dbReference type="RefSeq" id="WP_119606704.1">
    <property type="nucleotide sequence ID" value="NZ_QXFH01000068.1"/>
</dbReference>
<protein>
    <submittedName>
        <fullName evidence="1">Uncharacterized protein</fullName>
    </submittedName>
</protein>
<dbReference type="OrthoDB" id="1447720at2"/>
<gene>
    <name evidence="1" type="ORF">D2V08_03410</name>
</gene>
<proteinExistence type="predicted"/>
<evidence type="ECO:0000313" key="1">
    <source>
        <dbReference type="EMBL" id="RIV36007.1"/>
    </source>
</evidence>
<organism evidence="1 2">
    <name type="scientific">Flagellimonas lutimaris</name>
    <dbReference type="NCBI Taxonomy" id="475082"/>
    <lineage>
        <taxon>Bacteria</taxon>
        <taxon>Pseudomonadati</taxon>
        <taxon>Bacteroidota</taxon>
        <taxon>Flavobacteriia</taxon>
        <taxon>Flavobacteriales</taxon>
        <taxon>Flavobacteriaceae</taxon>
        <taxon>Flagellimonas</taxon>
    </lineage>
</organism>
<dbReference type="Proteomes" id="UP000266067">
    <property type="component" value="Unassembled WGS sequence"/>
</dbReference>
<name>A0A3A1NG06_9FLAO</name>
<comment type="caution">
    <text evidence="1">The sequence shown here is derived from an EMBL/GenBank/DDBJ whole genome shotgun (WGS) entry which is preliminary data.</text>
</comment>
<reference evidence="1 2" key="1">
    <citation type="submission" date="2018-08" db="EMBL/GenBank/DDBJ databases">
        <title>Proposal of Muricauda 72 sp.nov. and Muricauda NH166 sp.nov., isolated from seawater.</title>
        <authorList>
            <person name="Cheng H."/>
            <person name="Wu Y.-H."/>
            <person name="Guo L.-L."/>
            <person name="Xu X.-W."/>
        </authorList>
    </citation>
    <scope>NUCLEOTIDE SEQUENCE [LARGE SCALE GENOMIC DNA]</scope>
    <source>
        <strain evidence="1 2">KCTC 22173</strain>
    </source>
</reference>
<dbReference type="AlphaFoldDB" id="A0A3A1NG06"/>
<evidence type="ECO:0000313" key="2">
    <source>
        <dbReference type="Proteomes" id="UP000266067"/>
    </source>
</evidence>
<keyword evidence="2" id="KW-1185">Reference proteome</keyword>